<feature type="region of interest" description="Disordered" evidence="1">
    <location>
        <begin position="108"/>
        <end position="128"/>
    </location>
</feature>
<feature type="domain" description="PDZ" evidence="2">
    <location>
        <begin position="321"/>
        <end position="383"/>
    </location>
</feature>
<sequence>MSASAATSELLRSSILTRSSCPAFGILLKNAEDLDGDDSRSESSEGSYRPQLKARATAHGGGWFEEQVENVGAPRPSRPAGCRSPTSQSQRTDALDKVARMAERYRARVEHHRPAVPRTSRSSPDLQGLERAEARELKSQDRSAGEKILKLEARGGSHSNPCLAGVGSCTGLIHGFVNFLKASILGSHFQGLARPEFDAAENAVIIFDWDDTLLPTTFILQTVLMSLPEKDRAGVIPEESPYKAALAAHAHLVGFILRAARRVARVAIVSNSLSPWVSASAARYLPGLDVESLLQELDVPIYYSRRHLPDIKVTYQVHRWQVEIDRTAGGRIGVDIIPEAEGWLTVARIEDGGLMDSWNMAHPSQAVQPGDHFEEVNGRKTSLTTECRKLHKLNISVSRAVPERDPYMEAKRIDMSTCLDKFYPREQRRKNVISIGDAMAEQEALKEVLRDLAEPSFGTRLGSSQPRAPLCKTVNLLDHPSLEQLSNELRILLVWLSHMVKYDKDFDLAMDKLDDLERELFQNCAK</sequence>
<comment type="caution">
    <text evidence="3">The sequence shown here is derived from an EMBL/GenBank/DDBJ whole genome shotgun (WGS) entry which is preliminary data.</text>
</comment>
<gene>
    <name evidence="3" type="ORF">PGLA2088_LOCUS43738</name>
</gene>
<dbReference type="PANTHER" id="PTHR38899">
    <property type="entry name" value="DOMAIN OOKINETE PROTEIN, PUTATIVE-RELATED"/>
    <property type="match status" value="1"/>
</dbReference>
<accession>A0A813LDI3</accession>
<evidence type="ECO:0000313" key="4">
    <source>
        <dbReference type="Proteomes" id="UP000626109"/>
    </source>
</evidence>
<dbReference type="Proteomes" id="UP000626109">
    <property type="component" value="Unassembled WGS sequence"/>
</dbReference>
<dbReference type="InterPro" id="IPR001478">
    <property type="entry name" value="PDZ"/>
</dbReference>
<dbReference type="AlphaFoldDB" id="A0A813LDI3"/>
<feature type="region of interest" description="Disordered" evidence="1">
    <location>
        <begin position="70"/>
        <end position="94"/>
    </location>
</feature>
<evidence type="ECO:0000259" key="2">
    <source>
        <dbReference type="PROSITE" id="PS50106"/>
    </source>
</evidence>
<name>A0A813LDI3_POLGL</name>
<proteinExistence type="predicted"/>
<dbReference type="PANTHER" id="PTHR38899:SF1">
    <property type="entry name" value="PROTEIN KINASE"/>
    <property type="match status" value="1"/>
</dbReference>
<evidence type="ECO:0000256" key="1">
    <source>
        <dbReference type="SAM" id="MobiDB-lite"/>
    </source>
</evidence>
<dbReference type="PROSITE" id="PS50106">
    <property type="entry name" value="PDZ"/>
    <property type="match status" value="1"/>
</dbReference>
<evidence type="ECO:0000313" key="3">
    <source>
        <dbReference type="EMBL" id="CAE8724514.1"/>
    </source>
</evidence>
<dbReference type="EMBL" id="CAJNNW010034902">
    <property type="protein sequence ID" value="CAE8724514.1"/>
    <property type="molecule type" value="Genomic_DNA"/>
</dbReference>
<organism evidence="3 4">
    <name type="scientific">Polarella glacialis</name>
    <name type="common">Dinoflagellate</name>
    <dbReference type="NCBI Taxonomy" id="89957"/>
    <lineage>
        <taxon>Eukaryota</taxon>
        <taxon>Sar</taxon>
        <taxon>Alveolata</taxon>
        <taxon>Dinophyceae</taxon>
        <taxon>Suessiales</taxon>
        <taxon>Suessiaceae</taxon>
        <taxon>Polarella</taxon>
    </lineage>
</organism>
<reference evidence="3" key="1">
    <citation type="submission" date="2021-02" db="EMBL/GenBank/DDBJ databases">
        <authorList>
            <person name="Dougan E. K."/>
            <person name="Rhodes N."/>
            <person name="Thang M."/>
            <person name="Chan C."/>
        </authorList>
    </citation>
    <scope>NUCLEOTIDE SEQUENCE</scope>
</reference>
<feature type="region of interest" description="Disordered" evidence="1">
    <location>
        <begin position="30"/>
        <end position="52"/>
    </location>
</feature>
<protein>
    <recommendedName>
        <fullName evidence="2">PDZ domain-containing protein</fullName>
    </recommendedName>
</protein>